<protein>
    <submittedName>
        <fullName evidence="1">Uncharacterized protein</fullName>
    </submittedName>
</protein>
<name>A0AAE1DCM3_9GAST</name>
<gene>
    <name evidence="1" type="ORF">RRG08_021280</name>
</gene>
<accession>A0AAE1DCM3</accession>
<dbReference type="EMBL" id="JAWDGP010004282">
    <property type="protein sequence ID" value="KAK3765601.1"/>
    <property type="molecule type" value="Genomic_DNA"/>
</dbReference>
<reference evidence="1" key="1">
    <citation type="journal article" date="2023" name="G3 (Bethesda)">
        <title>A reference genome for the long-term kleptoplast-retaining sea slug Elysia crispata morphotype clarki.</title>
        <authorList>
            <person name="Eastman K.E."/>
            <person name="Pendleton A.L."/>
            <person name="Shaikh M.A."/>
            <person name="Suttiyut T."/>
            <person name="Ogas R."/>
            <person name="Tomko P."/>
            <person name="Gavelis G."/>
            <person name="Widhalm J.R."/>
            <person name="Wisecaver J.H."/>
        </authorList>
    </citation>
    <scope>NUCLEOTIDE SEQUENCE</scope>
    <source>
        <strain evidence="1">ECLA1</strain>
    </source>
</reference>
<dbReference type="AlphaFoldDB" id="A0AAE1DCM3"/>
<organism evidence="1 2">
    <name type="scientific">Elysia crispata</name>
    <name type="common">lettuce slug</name>
    <dbReference type="NCBI Taxonomy" id="231223"/>
    <lineage>
        <taxon>Eukaryota</taxon>
        <taxon>Metazoa</taxon>
        <taxon>Spiralia</taxon>
        <taxon>Lophotrochozoa</taxon>
        <taxon>Mollusca</taxon>
        <taxon>Gastropoda</taxon>
        <taxon>Heterobranchia</taxon>
        <taxon>Euthyneura</taxon>
        <taxon>Panpulmonata</taxon>
        <taxon>Sacoglossa</taxon>
        <taxon>Placobranchoidea</taxon>
        <taxon>Plakobranchidae</taxon>
        <taxon>Elysia</taxon>
    </lineage>
</organism>
<dbReference type="Proteomes" id="UP001283361">
    <property type="component" value="Unassembled WGS sequence"/>
</dbReference>
<keyword evidence="2" id="KW-1185">Reference proteome</keyword>
<evidence type="ECO:0000313" key="2">
    <source>
        <dbReference type="Proteomes" id="UP001283361"/>
    </source>
</evidence>
<proteinExistence type="predicted"/>
<sequence>MPALSASIPCHTPSPRAAEVINGACASSAPISDTYLIGNGDGSNLLERRAITARAAFDPSYVAEVSPNPNHHSGSKSFLSTITFCKDCENFKSNVSHFLAPLWLIMETDATKRCPSRRFNSAQKEENTLDSSPPLTSHWLAGAEKIVLVMFYLAYHWFLTCAVFVRGGGDVSSGQRLRNIEVLARLRDLGISNRRNK</sequence>
<evidence type="ECO:0000313" key="1">
    <source>
        <dbReference type="EMBL" id="KAK3765601.1"/>
    </source>
</evidence>
<comment type="caution">
    <text evidence="1">The sequence shown here is derived from an EMBL/GenBank/DDBJ whole genome shotgun (WGS) entry which is preliminary data.</text>
</comment>